<dbReference type="InterPro" id="IPR003439">
    <property type="entry name" value="ABC_transporter-like_ATP-bd"/>
</dbReference>
<dbReference type="Pfam" id="PF01061">
    <property type="entry name" value="ABC2_membrane"/>
    <property type="match status" value="1"/>
</dbReference>
<feature type="domain" description="ABC transporter" evidence="16">
    <location>
        <begin position="566"/>
        <end position="810"/>
    </location>
</feature>
<dbReference type="PROSITE" id="PS00139">
    <property type="entry name" value="THIOL_PROTEASE_CYS"/>
    <property type="match status" value="1"/>
</dbReference>
<evidence type="ECO:0000256" key="3">
    <source>
        <dbReference type="ARBA" id="ARBA00008455"/>
    </source>
</evidence>
<evidence type="ECO:0000256" key="6">
    <source>
        <dbReference type="ARBA" id="ARBA00022692"/>
    </source>
</evidence>
<dbReference type="SMART" id="SM00382">
    <property type="entry name" value="AAA"/>
    <property type="match status" value="1"/>
</dbReference>
<dbReference type="SMART" id="SM00645">
    <property type="entry name" value="Pept_C1"/>
    <property type="match status" value="1"/>
</dbReference>
<evidence type="ECO:0000256" key="15">
    <source>
        <dbReference type="SAM" id="SignalP"/>
    </source>
</evidence>
<dbReference type="GO" id="GO:0006508">
    <property type="term" value="P:proteolysis"/>
    <property type="evidence" value="ECO:0007669"/>
    <property type="project" value="UniProtKB-KW"/>
</dbReference>
<feature type="transmembrane region" description="Helical" evidence="14">
    <location>
        <begin position="1012"/>
        <end position="1031"/>
    </location>
</feature>
<dbReference type="InterPro" id="IPR013525">
    <property type="entry name" value="ABC2_TM"/>
</dbReference>
<dbReference type="InterPro" id="IPR025660">
    <property type="entry name" value="Pept_his_AS"/>
</dbReference>
<dbReference type="InterPro" id="IPR029063">
    <property type="entry name" value="SAM-dependent_MTases_sf"/>
</dbReference>
<dbReference type="PROSITE" id="PS00211">
    <property type="entry name" value="ABC_TRANSPORTER_1"/>
    <property type="match status" value="1"/>
</dbReference>
<dbReference type="InterPro" id="IPR003593">
    <property type="entry name" value="AAA+_ATPase"/>
</dbReference>
<keyword evidence="15" id="KW-0732">Signal</keyword>
<dbReference type="SMART" id="SM00848">
    <property type="entry name" value="Inhibitor_I29"/>
    <property type="match status" value="1"/>
</dbReference>
<keyword evidence="13" id="KW-0865">Zymogen</keyword>
<keyword evidence="8" id="KW-0378">Hydrolase</keyword>
<dbReference type="PROSITE" id="PS50893">
    <property type="entry name" value="ABC_TRANSPORTER_2"/>
    <property type="match status" value="1"/>
</dbReference>
<feature type="transmembrane region" description="Helical" evidence="14">
    <location>
        <begin position="1102"/>
        <end position="1122"/>
    </location>
</feature>
<sequence length="1132" mass="128662">MKIIFALCLLIVSVYCAPIVDEQLNDSWTLFKRVYKKGYASNDEETVRRTIWEKNLAKIRKHNLEADIGLHKYRMGMNHFGDLAHEEFKKQMNGLKMNANTNAHKQDRHMFVAPSNVIIPDEVDWRKEGYVTPVKDQGQCGSCWAFSATGSLEGQTFAKTKTLPSLSEQQLVDCSTKFDNQGCDGGLMNNAFEYIKQNNGIDSEKSYPYLAYDSKCRFKPEDVAATDYGYIYIKEQNETDLTIAIATVGPIAVAIDAGHDSFQFYSSGIYDEPECSRTDLDHGVLAVGYGQEGSKHPDYYYIVKNSWSEGWGDGGYIKMLRNSNNQCGQQAFKHQAYLGYCDFLKCRSLELISGGILIFIFPGVNNQGKCGYEGSSDLLYKCAQSLALTSKELFNYTFQSYCRSLDECIDEKLFNECSLDLITLSLVFVESPLYKLWQTQQITLDEFLHLNTLSVRSWSEPTFKQTLIHNGRPKNDVSHLLDQFYTFTTNQVKKIFCFPRITSSSSNVISHINIAVIEPGFETNMKYNEDISKQRTISVCGDATIGVRLSCDGVRIMEDLSPRITITFQNVCKIIDISGKLMDPSSKEKIVQRTLLDNVSGQVHPGQLVALMGPSGCGKTNLLNTLAGRSLNDVTGNIWLNHQRYEKSMKRKLAYVLQEDIFFENLTVKQQLTYTAFLRLPNNLTRKDKLVQVEQIIEQLHLQNCANTPIILISGGQKRRVNIGTELLTNPSVIFLNEPKSGLDSTSAVTLIRGKPSNALDYFATLGHHAPLQYNPADFIMDLVNQDKEIREELKEAYIQNKSSNNVQYSTEGQKYLIDEPNGKEIDLINKYPINLISNKNESKWPIGFFAQTWVLFSRNWILTSKSQFTKLNFIQAFFITIVFGLFWLRMKYHEYTLQDRSSFIFFLLIFWPLKICFGGVLSFPRETSVINNERASGSFRLSAYYFAKCLSETPIKLVSPAISLTIMYWMVNVNSNFANFLGILCFLLMSVLLAESIGLFFGALFQDVGRAWVACNVCLNGFLLAVGYFSHSTPYRLTVWVEWISFFTYAYSGCMQLQFMGERIYQCTDGAYIDMCKNNINGTFIGNGAIKYFNLNLNVGLNFLVLFGMFMLYRIAAYIALRFSNVYRGCT</sequence>
<dbReference type="GO" id="GO:0008234">
    <property type="term" value="F:cysteine-type peptidase activity"/>
    <property type="evidence" value="ECO:0007669"/>
    <property type="project" value="UniProtKB-KW"/>
</dbReference>
<evidence type="ECO:0000313" key="18">
    <source>
        <dbReference type="Proteomes" id="UP000663845"/>
    </source>
</evidence>
<gene>
    <name evidence="17" type="ORF">JYZ213_LOCUS37135</name>
</gene>
<dbReference type="InterPro" id="IPR000668">
    <property type="entry name" value="Peptidase_C1A_C"/>
</dbReference>
<keyword evidence="7" id="KW-0547">Nucleotide-binding</keyword>
<evidence type="ECO:0000256" key="2">
    <source>
        <dbReference type="ARBA" id="ARBA00005814"/>
    </source>
</evidence>
<evidence type="ECO:0000256" key="7">
    <source>
        <dbReference type="ARBA" id="ARBA00022741"/>
    </source>
</evidence>
<dbReference type="FunFam" id="3.90.70.10:FF:000006">
    <property type="entry name" value="Cathepsin S"/>
    <property type="match status" value="1"/>
</dbReference>
<dbReference type="Gene3D" id="3.40.50.300">
    <property type="entry name" value="P-loop containing nucleotide triphosphate hydrolases"/>
    <property type="match status" value="1"/>
</dbReference>
<keyword evidence="11 14" id="KW-1133">Transmembrane helix</keyword>
<dbReference type="Proteomes" id="UP000663845">
    <property type="component" value="Unassembled WGS sequence"/>
</dbReference>
<protein>
    <recommendedName>
        <fullName evidence="16">ABC transporter domain-containing protein</fullName>
    </recommendedName>
</protein>
<evidence type="ECO:0000256" key="9">
    <source>
        <dbReference type="ARBA" id="ARBA00022807"/>
    </source>
</evidence>
<dbReference type="InterPro" id="IPR013201">
    <property type="entry name" value="Prot_inhib_I29"/>
</dbReference>
<dbReference type="GO" id="GO:0005524">
    <property type="term" value="F:ATP binding"/>
    <property type="evidence" value="ECO:0007669"/>
    <property type="project" value="UniProtKB-KW"/>
</dbReference>
<keyword evidence="4" id="KW-0813">Transport</keyword>
<dbReference type="CDD" id="cd02248">
    <property type="entry name" value="Peptidase_C1A"/>
    <property type="match status" value="1"/>
</dbReference>
<organism evidence="17 18">
    <name type="scientific">Adineta steineri</name>
    <dbReference type="NCBI Taxonomy" id="433720"/>
    <lineage>
        <taxon>Eukaryota</taxon>
        <taxon>Metazoa</taxon>
        <taxon>Spiralia</taxon>
        <taxon>Gnathifera</taxon>
        <taxon>Rotifera</taxon>
        <taxon>Eurotatoria</taxon>
        <taxon>Bdelloidea</taxon>
        <taxon>Adinetida</taxon>
        <taxon>Adinetidae</taxon>
        <taxon>Adineta</taxon>
    </lineage>
</organism>
<keyword evidence="10" id="KW-0067">ATP-binding</keyword>
<dbReference type="PANTHER" id="PTHR48041:SF139">
    <property type="entry name" value="PROTEIN SCARLET"/>
    <property type="match status" value="1"/>
</dbReference>
<comment type="similarity">
    <text evidence="2">Belongs to the ABC transporter superfamily. ABCG family. Eye pigment precursor importer (TC 3.A.1.204) subfamily.</text>
</comment>
<feature type="transmembrane region" description="Helical" evidence="14">
    <location>
        <begin position="903"/>
        <end position="925"/>
    </location>
</feature>
<dbReference type="InterPro" id="IPR050352">
    <property type="entry name" value="ABCG_transporters"/>
</dbReference>
<dbReference type="GO" id="GO:0016887">
    <property type="term" value="F:ATP hydrolysis activity"/>
    <property type="evidence" value="ECO:0007669"/>
    <property type="project" value="InterPro"/>
</dbReference>
<evidence type="ECO:0000256" key="8">
    <source>
        <dbReference type="ARBA" id="ARBA00022801"/>
    </source>
</evidence>
<comment type="subcellular location">
    <subcellularLocation>
        <location evidence="1">Membrane</location>
        <topology evidence="1">Multi-pass membrane protein</topology>
    </subcellularLocation>
</comment>
<dbReference type="InterPro" id="IPR017871">
    <property type="entry name" value="ABC_transporter-like_CS"/>
</dbReference>
<feature type="transmembrane region" description="Helical" evidence="14">
    <location>
        <begin position="978"/>
        <end position="1005"/>
    </location>
</feature>
<proteinExistence type="inferred from homology"/>
<accession>A0A815K8S1</accession>
<dbReference type="EMBL" id="CAJNOG010000964">
    <property type="protein sequence ID" value="CAF1389719.1"/>
    <property type="molecule type" value="Genomic_DNA"/>
</dbReference>
<dbReference type="Pfam" id="PF00005">
    <property type="entry name" value="ABC_tran"/>
    <property type="match status" value="1"/>
</dbReference>
<dbReference type="GO" id="GO:0140359">
    <property type="term" value="F:ABC-type transporter activity"/>
    <property type="evidence" value="ECO:0007669"/>
    <property type="project" value="InterPro"/>
</dbReference>
<evidence type="ECO:0000256" key="5">
    <source>
        <dbReference type="ARBA" id="ARBA00022670"/>
    </source>
</evidence>
<evidence type="ECO:0000256" key="13">
    <source>
        <dbReference type="ARBA" id="ARBA00023145"/>
    </source>
</evidence>
<evidence type="ECO:0000313" key="17">
    <source>
        <dbReference type="EMBL" id="CAF1389719.1"/>
    </source>
</evidence>
<evidence type="ECO:0000256" key="12">
    <source>
        <dbReference type="ARBA" id="ARBA00023136"/>
    </source>
</evidence>
<evidence type="ECO:0000256" key="14">
    <source>
        <dbReference type="SAM" id="Phobius"/>
    </source>
</evidence>
<dbReference type="PRINTS" id="PR00705">
    <property type="entry name" value="PAPAIN"/>
</dbReference>
<dbReference type="PROSITE" id="PS00639">
    <property type="entry name" value="THIOL_PROTEASE_HIS"/>
    <property type="match status" value="1"/>
</dbReference>
<keyword evidence="9" id="KW-0788">Thiol protease</keyword>
<evidence type="ECO:0000259" key="16">
    <source>
        <dbReference type="PROSITE" id="PS50893"/>
    </source>
</evidence>
<dbReference type="AlphaFoldDB" id="A0A815K8S1"/>
<dbReference type="Pfam" id="PF08246">
    <property type="entry name" value="Inhibitor_I29"/>
    <property type="match status" value="1"/>
</dbReference>
<dbReference type="InterPro" id="IPR039417">
    <property type="entry name" value="Peptidase_C1A_papain-like"/>
</dbReference>
<reference evidence="17" key="1">
    <citation type="submission" date="2021-02" db="EMBL/GenBank/DDBJ databases">
        <authorList>
            <person name="Nowell W R."/>
        </authorList>
    </citation>
    <scope>NUCLEOTIDE SEQUENCE</scope>
</reference>
<dbReference type="InterPro" id="IPR038765">
    <property type="entry name" value="Papain-like_cys_pep_sf"/>
</dbReference>
<dbReference type="GO" id="GO:0016020">
    <property type="term" value="C:membrane"/>
    <property type="evidence" value="ECO:0007669"/>
    <property type="project" value="UniProtKB-SubCell"/>
</dbReference>
<dbReference type="PANTHER" id="PTHR48041">
    <property type="entry name" value="ABC TRANSPORTER G FAMILY MEMBER 28"/>
    <property type="match status" value="1"/>
</dbReference>
<name>A0A815K8S1_9BILA</name>
<keyword evidence="6 14" id="KW-0812">Transmembrane</keyword>
<dbReference type="InterPro" id="IPR000169">
    <property type="entry name" value="Pept_cys_AS"/>
</dbReference>
<feature type="signal peptide" evidence="15">
    <location>
        <begin position="1"/>
        <end position="16"/>
    </location>
</feature>
<evidence type="ECO:0000256" key="11">
    <source>
        <dbReference type="ARBA" id="ARBA00022989"/>
    </source>
</evidence>
<dbReference type="SUPFAM" id="SSF53335">
    <property type="entry name" value="S-adenosyl-L-methionine-dependent methyltransferases"/>
    <property type="match status" value="1"/>
</dbReference>
<dbReference type="SUPFAM" id="SSF54001">
    <property type="entry name" value="Cysteine proteinases"/>
    <property type="match status" value="1"/>
</dbReference>
<dbReference type="Gene3D" id="3.90.70.10">
    <property type="entry name" value="Cysteine proteinases"/>
    <property type="match status" value="1"/>
</dbReference>
<keyword evidence="12 14" id="KW-0472">Membrane</keyword>
<evidence type="ECO:0000256" key="10">
    <source>
        <dbReference type="ARBA" id="ARBA00022840"/>
    </source>
</evidence>
<keyword evidence="5" id="KW-0645">Protease</keyword>
<feature type="transmembrane region" description="Helical" evidence="14">
    <location>
        <begin position="874"/>
        <end position="891"/>
    </location>
</feature>
<dbReference type="InterPro" id="IPR027417">
    <property type="entry name" value="P-loop_NTPase"/>
</dbReference>
<evidence type="ECO:0000256" key="4">
    <source>
        <dbReference type="ARBA" id="ARBA00022448"/>
    </source>
</evidence>
<comment type="caution">
    <text evidence="17">The sequence shown here is derived from an EMBL/GenBank/DDBJ whole genome shotgun (WGS) entry which is preliminary data.</text>
</comment>
<feature type="transmembrane region" description="Helical" evidence="14">
    <location>
        <begin position="946"/>
        <end position="972"/>
    </location>
</feature>
<dbReference type="SUPFAM" id="SSF52540">
    <property type="entry name" value="P-loop containing nucleoside triphosphate hydrolases"/>
    <property type="match status" value="1"/>
</dbReference>
<comment type="similarity">
    <text evidence="3">Belongs to the peptidase C1 family.</text>
</comment>
<dbReference type="Pfam" id="PF00112">
    <property type="entry name" value="Peptidase_C1"/>
    <property type="match status" value="1"/>
</dbReference>
<feature type="chain" id="PRO_5032417926" description="ABC transporter domain-containing protein" evidence="15">
    <location>
        <begin position="17"/>
        <end position="1132"/>
    </location>
</feature>
<evidence type="ECO:0000256" key="1">
    <source>
        <dbReference type="ARBA" id="ARBA00004141"/>
    </source>
</evidence>